<dbReference type="InterPro" id="IPR003961">
    <property type="entry name" value="FN3_dom"/>
</dbReference>
<dbReference type="CDD" id="cd00063">
    <property type="entry name" value="FN3"/>
    <property type="match status" value="1"/>
</dbReference>
<comment type="caution">
    <text evidence="2">The sequence shown here is derived from an EMBL/GenBank/DDBJ whole genome shotgun (WGS) entry which is preliminary data.</text>
</comment>
<dbReference type="InterPro" id="IPR036116">
    <property type="entry name" value="FN3_sf"/>
</dbReference>
<feature type="domain" description="Fibronectin type-III" evidence="1">
    <location>
        <begin position="63"/>
        <end position="162"/>
    </location>
</feature>
<feature type="non-terminal residue" evidence="2">
    <location>
        <position position="1"/>
    </location>
</feature>
<protein>
    <submittedName>
        <fullName evidence="2">Netrin receptor dcc</fullName>
    </submittedName>
</protein>
<dbReference type="Pfam" id="PF00041">
    <property type="entry name" value="fn3"/>
    <property type="match status" value="1"/>
</dbReference>
<dbReference type="Proteomes" id="UP000735302">
    <property type="component" value="Unassembled WGS sequence"/>
</dbReference>
<dbReference type="AlphaFoldDB" id="A0AAV3Y5C9"/>
<dbReference type="InterPro" id="IPR013783">
    <property type="entry name" value="Ig-like_fold"/>
</dbReference>
<evidence type="ECO:0000259" key="1">
    <source>
        <dbReference type="PROSITE" id="PS50853"/>
    </source>
</evidence>
<gene>
    <name evidence="2" type="ORF">PoB_000452000</name>
</gene>
<evidence type="ECO:0000313" key="3">
    <source>
        <dbReference type="Proteomes" id="UP000735302"/>
    </source>
</evidence>
<dbReference type="PROSITE" id="PS50853">
    <property type="entry name" value="FN3"/>
    <property type="match status" value="1"/>
</dbReference>
<name>A0AAV3Y5C9_9GAST</name>
<proteinExistence type="predicted"/>
<dbReference type="SUPFAM" id="SSF49265">
    <property type="entry name" value="Fibronectin type III"/>
    <property type="match status" value="1"/>
</dbReference>
<dbReference type="EMBL" id="BLXT01000534">
    <property type="protein sequence ID" value="GFN78014.1"/>
    <property type="molecule type" value="Genomic_DNA"/>
</dbReference>
<sequence>VSYRQMRRGSPVLYKNVTRVGTELYGLEHNTVYLIGVIAGTAGGLGEAGPEVKVQTLTNERLEPVNVSAVFLNSSVIEVKWAAPSHVGPMFIRGFRIYYREEGNERTEQRFVSGGHNNQFLLTGVTHTVVYFLKVTTLTTWGYEASSPWTRLAARAYESHPSKPEDVKAEANHDGITLSWRRPRNSNSLEVW</sequence>
<evidence type="ECO:0000313" key="2">
    <source>
        <dbReference type="EMBL" id="GFN78014.1"/>
    </source>
</evidence>
<accession>A0AAV3Y5C9</accession>
<dbReference type="Gene3D" id="2.60.40.10">
    <property type="entry name" value="Immunoglobulins"/>
    <property type="match status" value="1"/>
</dbReference>
<keyword evidence="2" id="KW-0675">Receptor</keyword>
<organism evidence="2 3">
    <name type="scientific">Plakobranchus ocellatus</name>
    <dbReference type="NCBI Taxonomy" id="259542"/>
    <lineage>
        <taxon>Eukaryota</taxon>
        <taxon>Metazoa</taxon>
        <taxon>Spiralia</taxon>
        <taxon>Lophotrochozoa</taxon>
        <taxon>Mollusca</taxon>
        <taxon>Gastropoda</taxon>
        <taxon>Heterobranchia</taxon>
        <taxon>Euthyneura</taxon>
        <taxon>Panpulmonata</taxon>
        <taxon>Sacoglossa</taxon>
        <taxon>Placobranchoidea</taxon>
        <taxon>Plakobranchidae</taxon>
        <taxon>Plakobranchus</taxon>
    </lineage>
</organism>
<reference evidence="2 3" key="1">
    <citation type="journal article" date="2021" name="Elife">
        <title>Chloroplast acquisition without the gene transfer in kleptoplastic sea slugs, Plakobranchus ocellatus.</title>
        <authorList>
            <person name="Maeda T."/>
            <person name="Takahashi S."/>
            <person name="Yoshida T."/>
            <person name="Shimamura S."/>
            <person name="Takaki Y."/>
            <person name="Nagai Y."/>
            <person name="Toyoda A."/>
            <person name="Suzuki Y."/>
            <person name="Arimoto A."/>
            <person name="Ishii H."/>
            <person name="Satoh N."/>
            <person name="Nishiyama T."/>
            <person name="Hasebe M."/>
            <person name="Maruyama T."/>
            <person name="Minagawa J."/>
            <person name="Obokata J."/>
            <person name="Shigenobu S."/>
        </authorList>
    </citation>
    <scope>NUCLEOTIDE SEQUENCE [LARGE SCALE GENOMIC DNA]</scope>
</reference>
<keyword evidence="3" id="KW-1185">Reference proteome</keyword>